<evidence type="ECO:0000313" key="1">
    <source>
        <dbReference type="EMBL" id="CAD6502095.1"/>
    </source>
</evidence>
<evidence type="ECO:0000313" key="2">
    <source>
        <dbReference type="Proteomes" id="UP000683417"/>
    </source>
</evidence>
<dbReference type="EMBL" id="CAJHIT010000005">
    <property type="protein sequence ID" value="CAD6502095.1"/>
    <property type="molecule type" value="Genomic_DNA"/>
</dbReference>
<protein>
    <submittedName>
        <fullName evidence="1">BgTH12-02336</fullName>
    </submittedName>
</protein>
<sequence length="172" mass="19174">MSAIRIESAPFTSYLYRSDYVARTSQSSPTHSAIMRSPTSLFLLACVLAGVDAQVKVYGLDKAADCDGSVYSEEMILGVINSYCRDLNGQTTIINVNNLYRFEMLVIRGISHYYLPLPFVQTDGTVRRDIPPRHFAVVAGGCEFQHVAKFRNGPPRSLVVTLNDREVCDPIY</sequence>
<accession>A0A9W4D690</accession>
<gene>
    <name evidence="1" type="ORF">BGTH12_LOCUS3453</name>
</gene>
<reference evidence="1" key="1">
    <citation type="submission" date="2020-10" db="EMBL/GenBank/DDBJ databases">
        <authorList>
            <person name="Muller C M."/>
        </authorList>
    </citation>
    <scope>NUCLEOTIDE SEQUENCE</scope>
    <source>
        <strain evidence="1">THUN-12</strain>
    </source>
</reference>
<comment type="caution">
    <text evidence="1">The sequence shown here is derived from an EMBL/GenBank/DDBJ whole genome shotgun (WGS) entry which is preliminary data.</text>
</comment>
<dbReference type="AlphaFoldDB" id="A0A9W4D690"/>
<organism evidence="1 2">
    <name type="scientific">Blumeria graminis f. sp. triticale</name>
    <dbReference type="NCBI Taxonomy" id="1689686"/>
    <lineage>
        <taxon>Eukaryota</taxon>
        <taxon>Fungi</taxon>
        <taxon>Dikarya</taxon>
        <taxon>Ascomycota</taxon>
        <taxon>Pezizomycotina</taxon>
        <taxon>Leotiomycetes</taxon>
        <taxon>Erysiphales</taxon>
        <taxon>Erysiphaceae</taxon>
        <taxon>Blumeria</taxon>
    </lineage>
</organism>
<dbReference type="Proteomes" id="UP000683417">
    <property type="component" value="Unassembled WGS sequence"/>
</dbReference>
<proteinExistence type="predicted"/>
<name>A0A9W4D690_BLUGR</name>